<organism evidence="1 2">
    <name type="scientific">Puccinia sorghi</name>
    <dbReference type="NCBI Taxonomy" id="27349"/>
    <lineage>
        <taxon>Eukaryota</taxon>
        <taxon>Fungi</taxon>
        <taxon>Dikarya</taxon>
        <taxon>Basidiomycota</taxon>
        <taxon>Pucciniomycotina</taxon>
        <taxon>Pucciniomycetes</taxon>
        <taxon>Pucciniales</taxon>
        <taxon>Pucciniaceae</taxon>
        <taxon>Puccinia</taxon>
    </lineage>
</organism>
<gene>
    <name evidence="1" type="ORF">VP01_8789g1</name>
</gene>
<evidence type="ECO:0000313" key="1">
    <source>
        <dbReference type="EMBL" id="KNZ44827.1"/>
    </source>
</evidence>
<name>A0A0L6U969_9BASI</name>
<comment type="caution">
    <text evidence="1">The sequence shown here is derived from an EMBL/GenBank/DDBJ whole genome shotgun (WGS) entry which is preliminary data.</text>
</comment>
<dbReference type="VEuPathDB" id="FungiDB:VP01_8789g1"/>
<sequence>LITLHCGFYQINRIVYINTSNSLPAKKIKDKKPNTNISKTTNTDPMEKLYSILHKITIDSIPILTEEEFLIWSSIVVNLLELLKIKTTLLSEYTKLTSSEELMLHTLMSLIVPIRKII</sequence>
<protein>
    <submittedName>
        <fullName evidence="1">Uncharacterized protein</fullName>
    </submittedName>
</protein>
<feature type="non-terminal residue" evidence="1">
    <location>
        <position position="1"/>
    </location>
</feature>
<keyword evidence="2" id="KW-1185">Reference proteome</keyword>
<evidence type="ECO:0000313" key="2">
    <source>
        <dbReference type="Proteomes" id="UP000037035"/>
    </source>
</evidence>
<reference evidence="1 2" key="1">
    <citation type="submission" date="2015-08" db="EMBL/GenBank/DDBJ databases">
        <title>Next Generation Sequencing and Analysis of the Genome of Puccinia sorghi L Schw, the Causal Agent of Maize Common Rust.</title>
        <authorList>
            <person name="Rochi L."/>
            <person name="Burguener G."/>
            <person name="Darino M."/>
            <person name="Turjanski A."/>
            <person name="Kreff E."/>
            <person name="Dieguez M.J."/>
            <person name="Sacco F."/>
        </authorList>
    </citation>
    <scope>NUCLEOTIDE SEQUENCE [LARGE SCALE GENOMIC DNA]</scope>
    <source>
        <strain evidence="1 2">RO10H11247</strain>
    </source>
</reference>
<proteinExistence type="predicted"/>
<dbReference type="AlphaFoldDB" id="A0A0L6U969"/>
<dbReference type="EMBL" id="LAVV01014369">
    <property type="protein sequence ID" value="KNZ44827.1"/>
    <property type="molecule type" value="Genomic_DNA"/>
</dbReference>
<dbReference type="Proteomes" id="UP000037035">
    <property type="component" value="Unassembled WGS sequence"/>
</dbReference>
<accession>A0A0L6U969</accession>